<keyword evidence="10" id="KW-0479">Metal-binding</keyword>
<dbReference type="InterPro" id="IPR006941">
    <property type="entry name" value="RNase_CAF1"/>
</dbReference>
<dbReference type="GO" id="GO:0046872">
    <property type="term" value="F:metal ion binding"/>
    <property type="evidence" value="ECO:0007669"/>
    <property type="project" value="UniProtKB-KW"/>
</dbReference>
<proteinExistence type="inferred from homology"/>
<keyword evidence="11" id="KW-0378">Hydrolase</keyword>
<keyword evidence="12" id="KW-0269">Exonuclease</keyword>
<dbReference type="GO" id="GO:0005737">
    <property type="term" value="C:cytoplasm"/>
    <property type="evidence" value="ECO:0007669"/>
    <property type="project" value="UniProtKB-SubCell"/>
</dbReference>
<protein>
    <recommendedName>
        <fullName evidence="7">poly(A)-specific ribonuclease</fullName>
        <ecNumber evidence="7">3.1.13.4</ecNumber>
    </recommendedName>
</protein>
<evidence type="ECO:0000256" key="9">
    <source>
        <dbReference type="ARBA" id="ARBA00022722"/>
    </source>
</evidence>
<evidence type="ECO:0000256" key="6">
    <source>
        <dbReference type="ARBA" id="ARBA00011757"/>
    </source>
</evidence>
<dbReference type="Proteomes" id="UP000504603">
    <property type="component" value="Unplaced"/>
</dbReference>
<evidence type="ECO:0000256" key="1">
    <source>
        <dbReference type="ARBA" id="ARBA00001663"/>
    </source>
</evidence>
<evidence type="ECO:0000256" key="8">
    <source>
        <dbReference type="ARBA" id="ARBA00022490"/>
    </source>
</evidence>
<comment type="similarity">
    <text evidence="5">Belongs to the CAF1 family.</text>
</comment>
<accession>A0A6J1DLA5</accession>
<dbReference type="Gene3D" id="3.30.420.10">
    <property type="entry name" value="Ribonuclease H-like superfamily/Ribonuclease H"/>
    <property type="match status" value="1"/>
</dbReference>
<comment type="subcellular location">
    <subcellularLocation>
        <location evidence="4">Cytoplasm</location>
    </subcellularLocation>
    <subcellularLocation>
        <location evidence="3">Nucleus</location>
    </subcellularLocation>
</comment>
<keyword evidence="9" id="KW-0540">Nuclease</keyword>
<dbReference type="GO" id="GO:0005634">
    <property type="term" value="C:nucleus"/>
    <property type="evidence" value="ECO:0007669"/>
    <property type="project" value="UniProtKB-SubCell"/>
</dbReference>
<evidence type="ECO:0000256" key="2">
    <source>
        <dbReference type="ARBA" id="ARBA00001968"/>
    </source>
</evidence>
<keyword evidence="15" id="KW-0804">Transcription</keyword>
<keyword evidence="16" id="KW-0539">Nucleus</keyword>
<evidence type="ECO:0000256" key="3">
    <source>
        <dbReference type="ARBA" id="ARBA00004123"/>
    </source>
</evidence>
<comment type="subunit">
    <text evidence="6">Component of the CCR4-NOT complex, at least composed of CRR4 and CAF1 proteins.</text>
</comment>
<evidence type="ECO:0000313" key="18">
    <source>
        <dbReference type="Proteomes" id="UP000504603"/>
    </source>
</evidence>
<dbReference type="GO" id="GO:0030014">
    <property type="term" value="C:CCR4-NOT complex"/>
    <property type="evidence" value="ECO:0007669"/>
    <property type="project" value="InterPro"/>
</dbReference>
<dbReference type="OrthoDB" id="696953at2759"/>
<keyword evidence="13" id="KW-0694">RNA-binding</keyword>
<comment type="catalytic activity">
    <reaction evidence="1">
        <text>Exonucleolytic cleavage of poly(A) to 5'-AMP.</text>
        <dbReference type="EC" id="3.1.13.4"/>
    </reaction>
</comment>
<evidence type="ECO:0000256" key="17">
    <source>
        <dbReference type="ARBA" id="ARBA00025148"/>
    </source>
</evidence>
<evidence type="ECO:0000313" key="19">
    <source>
        <dbReference type="RefSeq" id="XP_022154798.1"/>
    </source>
</evidence>
<gene>
    <name evidence="19" type="primary">LOC111021965</name>
</gene>
<keyword evidence="18" id="KW-1185">Reference proteome</keyword>
<dbReference type="GO" id="GO:0003723">
    <property type="term" value="F:RNA binding"/>
    <property type="evidence" value="ECO:0007669"/>
    <property type="project" value="UniProtKB-KW"/>
</dbReference>
<dbReference type="Pfam" id="PF04857">
    <property type="entry name" value="CAF1"/>
    <property type="match status" value="1"/>
</dbReference>
<organism evidence="18 19">
    <name type="scientific">Momordica charantia</name>
    <name type="common">Bitter gourd</name>
    <name type="synonym">Balsam pear</name>
    <dbReference type="NCBI Taxonomy" id="3673"/>
    <lineage>
        <taxon>Eukaryota</taxon>
        <taxon>Viridiplantae</taxon>
        <taxon>Streptophyta</taxon>
        <taxon>Embryophyta</taxon>
        <taxon>Tracheophyta</taxon>
        <taxon>Spermatophyta</taxon>
        <taxon>Magnoliopsida</taxon>
        <taxon>eudicotyledons</taxon>
        <taxon>Gunneridae</taxon>
        <taxon>Pentapetalae</taxon>
        <taxon>rosids</taxon>
        <taxon>fabids</taxon>
        <taxon>Cucurbitales</taxon>
        <taxon>Cucurbitaceae</taxon>
        <taxon>Momordiceae</taxon>
        <taxon>Momordica</taxon>
    </lineage>
</organism>
<dbReference type="InterPro" id="IPR036397">
    <property type="entry name" value="RNaseH_sf"/>
</dbReference>
<comment type="function">
    <text evidence="17">Ubiquitous transcription factor required for a diverse set of processes. It is a component of the CCR4 complex involved in the control of gene expression.</text>
</comment>
<evidence type="ECO:0000256" key="12">
    <source>
        <dbReference type="ARBA" id="ARBA00022839"/>
    </source>
</evidence>
<evidence type="ECO:0000256" key="15">
    <source>
        <dbReference type="ARBA" id="ARBA00023163"/>
    </source>
</evidence>
<evidence type="ECO:0000256" key="14">
    <source>
        <dbReference type="ARBA" id="ARBA00023015"/>
    </source>
</evidence>
<evidence type="ECO:0000256" key="16">
    <source>
        <dbReference type="ARBA" id="ARBA00023242"/>
    </source>
</evidence>
<dbReference type="AlphaFoldDB" id="A0A6J1DLA5"/>
<dbReference type="RefSeq" id="XP_022154798.1">
    <property type="nucleotide sequence ID" value="XM_022299106.1"/>
</dbReference>
<dbReference type="GeneID" id="111021965"/>
<reference evidence="19" key="1">
    <citation type="submission" date="2025-08" db="UniProtKB">
        <authorList>
            <consortium name="RefSeq"/>
        </authorList>
    </citation>
    <scope>IDENTIFICATION</scope>
    <source>
        <strain evidence="19">OHB3-1</strain>
    </source>
</reference>
<evidence type="ECO:0000256" key="11">
    <source>
        <dbReference type="ARBA" id="ARBA00022801"/>
    </source>
</evidence>
<sequence>MEKTFGKSPTAPRSVHQNREVWSYNLHKELEILNEYLPEFPIVAIDTEFPGIGLLKDNRIYFLSLAGKYFYARKLDDEPGFLRYTPKGVSEEEFYDCLRFNVNRLNILQLGLTLANQNGNVAMTWEFNFRDFDHISDMEGVSSLDSFLKNKGFDFYKLKRDGIALEDFTTLFLPICRSGRIERWITFHGFYDIAYLLKLLKIKYIPISMATFAATAQHLLGTVSDLKHMCRYCDGLLDGDLGLKKLAKLLDVKRIGIAHFAGSDSLLTAAVYTKMKQMFKVPVEQREGFLYGLPHRIQAFQPIVKIVDPSAMTPPPPRLPTLCFGSFPPFFIDIHSSKLKGHSVTVS</sequence>
<keyword evidence="8" id="KW-0963">Cytoplasm</keyword>
<name>A0A6J1DLA5_MOMCH</name>
<dbReference type="PANTHER" id="PTHR10797">
    <property type="entry name" value="CCR4-NOT TRANSCRIPTION COMPLEX SUBUNIT"/>
    <property type="match status" value="1"/>
</dbReference>
<evidence type="ECO:0000256" key="5">
    <source>
        <dbReference type="ARBA" id="ARBA00008372"/>
    </source>
</evidence>
<dbReference type="GO" id="GO:0004535">
    <property type="term" value="F:poly(A)-specific ribonuclease activity"/>
    <property type="evidence" value="ECO:0007669"/>
    <property type="project" value="UniProtKB-EC"/>
</dbReference>
<evidence type="ECO:0000256" key="4">
    <source>
        <dbReference type="ARBA" id="ARBA00004496"/>
    </source>
</evidence>
<dbReference type="InterPro" id="IPR039637">
    <property type="entry name" value="CNOT7/CNOT8/Pop2"/>
</dbReference>
<dbReference type="SUPFAM" id="SSF53098">
    <property type="entry name" value="Ribonuclease H-like"/>
    <property type="match status" value="1"/>
</dbReference>
<evidence type="ECO:0000256" key="10">
    <source>
        <dbReference type="ARBA" id="ARBA00022723"/>
    </source>
</evidence>
<keyword evidence="14" id="KW-0805">Transcription regulation</keyword>
<dbReference type="EC" id="3.1.13.4" evidence="7"/>
<dbReference type="KEGG" id="mcha:111021965"/>
<evidence type="ECO:0000256" key="7">
    <source>
        <dbReference type="ARBA" id="ARBA00012161"/>
    </source>
</evidence>
<dbReference type="InterPro" id="IPR012337">
    <property type="entry name" value="RNaseH-like_sf"/>
</dbReference>
<comment type="cofactor">
    <cofactor evidence="2">
        <name>a divalent metal cation</name>
        <dbReference type="ChEBI" id="CHEBI:60240"/>
    </cofactor>
</comment>
<evidence type="ECO:0000256" key="13">
    <source>
        <dbReference type="ARBA" id="ARBA00022884"/>
    </source>
</evidence>